<evidence type="ECO:0000256" key="1">
    <source>
        <dbReference type="SAM" id="MobiDB-lite"/>
    </source>
</evidence>
<dbReference type="Proteomes" id="UP000287166">
    <property type="component" value="Unassembled WGS sequence"/>
</dbReference>
<dbReference type="GeneID" id="38775520"/>
<sequence length="224" mass="26474">MAPDKSSRKQEMKRPSKKTNSPPVPWIDPSNMDRSDLVVPFKPFDMHVERFPLQRLREIQQLPAFDTLPRILIPSSKLEIKPPVLHYAWITDRFESKLFQHAKDHNLPIMRSSKTHMKYDSDDEYCSDEDEEDSIGYYQLLQDTAVFVLKELNLSWAPDLIDITSSLNCRDSLILSVFTNYELARAPSPKSVEALRLWLEEPDQPKWYLDEMDYKWRPGYGRRW</sequence>
<dbReference type="InParanoid" id="A0A401G8Y6"/>
<reference evidence="2 3" key="1">
    <citation type="journal article" date="2018" name="Sci. Rep.">
        <title>Genome sequence of the cauliflower mushroom Sparassis crispa (Hanabiratake) and its association with beneficial usage.</title>
        <authorList>
            <person name="Kiyama R."/>
            <person name="Furutani Y."/>
            <person name="Kawaguchi K."/>
            <person name="Nakanishi T."/>
        </authorList>
    </citation>
    <scope>NUCLEOTIDE SEQUENCE [LARGE SCALE GENOMIC DNA]</scope>
</reference>
<name>A0A401G8Y6_9APHY</name>
<evidence type="ECO:0000313" key="2">
    <source>
        <dbReference type="EMBL" id="GBE78603.1"/>
    </source>
</evidence>
<feature type="region of interest" description="Disordered" evidence="1">
    <location>
        <begin position="1"/>
        <end position="29"/>
    </location>
</feature>
<dbReference type="EMBL" id="BFAD01000001">
    <property type="protein sequence ID" value="GBE78603.1"/>
    <property type="molecule type" value="Genomic_DNA"/>
</dbReference>
<gene>
    <name evidence="2" type="ORF">SCP_0114920</name>
</gene>
<accession>A0A401G8Y6</accession>
<proteinExistence type="predicted"/>
<protein>
    <submittedName>
        <fullName evidence="2">Uncharacterized protein</fullName>
    </submittedName>
</protein>
<evidence type="ECO:0000313" key="3">
    <source>
        <dbReference type="Proteomes" id="UP000287166"/>
    </source>
</evidence>
<feature type="compositionally biased region" description="Basic and acidic residues" evidence="1">
    <location>
        <begin position="1"/>
        <end position="14"/>
    </location>
</feature>
<organism evidence="2 3">
    <name type="scientific">Sparassis crispa</name>
    <dbReference type="NCBI Taxonomy" id="139825"/>
    <lineage>
        <taxon>Eukaryota</taxon>
        <taxon>Fungi</taxon>
        <taxon>Dikarya</taxon>
        <taxon>Basidiomycota</taxon>
        <taxon>Agaricomycotina</taxon>
        <taxon>Agaricomycetes</taxon>
        <taxon>Polyporales</taxon>
        <taxon>Sparassidaceae</taxon>
        <taxon>Sparassis</taxon>
    </lineage>
</organism>
<dbReference type="AlphaFoldDB" id="A0A401G8Y6"/>
<comment type="caution">
    <text evidence="2">The sequence shown here is derived from an EMBL/GenBank/DDBJ whole genome shotgun (WGS) entry which is preliminary data.</text>
</comment>
<dbReference type="OrthoDB" id="2803870at2759"/>
<dbReference type="RefSeq" id="XP_027609516.1">
    <property type="nucleotide sequence ID" value="XM_027753715.1"/>
</dbReference>
<keyword evidence="3" id="KW-1185">Reference proteome</keyword>